<feature type="transmembrane region" description="Helical" evidence="1">
    <location>
        <begin position="20"/>
        <end position="37"/>
    </location>
</feature>
<dbReference type="RefSeq" id="WP_120766606.1">
    <property type="nucleotide sequence ID" value="NZ_CP033169.1"/>
</dbReference>
<organism evidence="2 3">
    <name type="scientific">Biomaibacter acetigenes</name>
    <dbReference type="NCBI Taxonomy" id="2316383"/>
    <lineage>
        <taxon>Bacteria</taxon>
        <taxon>Bacillati</taxon>
        <taxon>Bacillota</taxon>
        <taxon>Clostridia</taxon>
        <taxon>Thermosediminibacterales</taxon>
        <taxon>Tepidanaerobacteraceae</taxon>
        <taxon>Biomaibacter</taxon>
    </lineage>
</organism>
<keyword evidence="1" id="KW-0472">Membrane</keyword>
<dbReference type="AlphaFoldDB" id="A0A3G2R4U3"/>
<accession>A0A3G2R4U3</accession>
<evidence type="ECO:0000313" key="3">
    <source>
        <dbReference type="Proteomes" id="UP000280960"/>
    </source>
</evidence>
<protein>
    <submittedName>
        <fullName evidence="2">Uncharacterized protein</fullName>
    </submittedName>
</protein>
<evidence type="ECO:0000313" key="2">
    <source>
        <dbReference type="EMBL" id="AYO30365.1"/>
    </source>
</evidence>
<reference evidence="2 3" key="1">
    <citation type="submission" date="2018-10" db="EMBL/GenBank/DDBJ databases">
        <authorList>
            <person name="Zhang X."/>
        </authorList>
    </citation>
    <scope>NUCLEOTIDE SEQUENCE [LARGE SCALE GENOMIC DNA]</scope>
    <source>
        <strain evidence="2 3">SK-G1</strain>
    </source>
</reference>
<keyword evidence="1" id="KW-0812">Transmembrane</keyword>
<sequence>MIDQKYIYEVGKMLKTIEKYIVIIIAAFVIFNFYFAPRSVVAYNTRNLTSMSQTVQEDILKVAQEK</sequence>
<dbReference type="KEGG" id="bacg:D2962_06785"/>
<dbReference type="EMBL" id="CP033169">
    <property type="protein sequence ID" value="AYO30365.1"/>
    <property type="molecule type" value="Genomic_DNA"/>
</dbReference>
<dbReference type="Proteomes" id="UP000280960">
    <property type="component" value="Chromosome"/>
</dbReference>
<name>A0A3G2R4U3_9FIRM</name>
<proteinExistence type="predicted"/>
<evidence type="ECO:0000256" key="1">
    <source>
        <dbReference type="SAM" id="Phobius"/>
    </source>
</evidence>
<keyword evidence="3" id="KW-1185">Reference proteome</keyword>
<keyword evidence="1" id="KW-1133">Transmembrane helix</keyword>
<gene>
    <name evidence="2" type="ORF">D2962_06785</name>
</gene>